<sequence>MAGKEKKEINLDQSTSPIREDRLGTVKAFSGKVSDLINGRHLGDELPWRERKFQQGTGCLLTQTVGRLVTIRDSALIVHGPVGCAQGTNAYKEIYQGIPEKFRAWNGDVELHAVSSNLTESDIVFGGEKKLRLAITEATERYNPKAIIIACSCTSGVMGDDIDGIVASAQHEVKPVLVPVHCEGFRSQISQSAFDSSSHAIVKYIVQKPKKRQKDVVGIIAPMSVTLGDKNDLVRMFNKIGLKARFIPDFATVDELKEISEAAVIAPTCQSYGEYMQKALYENYGTPYFTDPAPLGIENTKIWFRNIAKYTGKEKEVEQLIKEELNFVLPRLEKLKESIKGKKTRSIYVSAGQARAVFIPKFATELGINVAAVNTLELDHNIVDEFEQVYNEIGDFEVHASDHQPFEQSHLINRLKPDIHTVCAFMGLYKRECSQARNHSFLSDFSPQSNQFFFRGVLNYGYILQRALNNPSLNKTLHRETPSPYKSWWYEHDIDTYVKEKVYSGKKSV</sequence>
<keyword evidence="5" id="KW-1185">Reference proteome</keyword>
<name>A0ABS8N5V4_9CLOT</name>
<comment type="similarity">
    <text evidence="2">Belongs to the NifD/NifK/NifE/NifN family.</text>
</comment>
<keyword evidence="1 2" id="KW-0535">Nitrogen fixation</keyword>
<dbReference type="InterPro" id="IPR000510">
    <property type="entry name" value="Nase/OxRdtase_comp1"/>
</dbReference>
<accession>A0ABS8N5V4</accession>
<dbReference type="EMBL" id="JAJJPB010000011">
    <property type="protein sequence ID" value="MCC9295179.1"/>
    <property type="molecule type" value="Genomic_DNA"/>
</dbReference>
<feature type="domain" description="Nitrogenase/oxidoreductase component 1" evidence="3">
    <location>
        <begin position="70"/>
        <end position="419"/>
    </location>
</feature>
<dbReference type="PANTHER" id="PTHR42956">
    <property type="entry name" value="NITROGENASE IRON-MOLYBDENUM COFACTOR BIOSYNTHESIS PROTEIN NIFE"/>
    <property type="match status" value="1"/>
</dbReference>
<organism evidence="4 5">
    <name type="scientific">Clostridium aromativorans</name>
    <dbReference type="NCBI Taxonomy" id="2836848"/>
    <lineage>
        <taxon>Bacteria</taxon>
        <taxon>Bacillati</taxon>
        <taxon>Bacillota</taxon>
        <taxon>Clostridia</taxon>
        <taxon>Eubacteriales</taxon>
        <taxon>Clostridiaceae</taxon>
        <taxon>Clostridium</taxon>
    </lineage>
</organism>
<evidence type="ECO:0000313" key="5">
    <source>
        <dbReference type="Proteomes" id="UP001165422"/>
    </source>
</evidence>
<evidence type="ECO:0000256" key="1">
    <source>
        <dbReference type="ARBA" id="ARBA00023231"/>
    </source>
</evidence>
<reference evidence="4" key="1">
    <citation type="submission" date="2021-11" db="EMBL/GenBank/DDBJ databases">
        <authorList>
            <person name="Qingchun L."/>
            <person name="Dong Z."/>
            <person name="Zongwei Q."/>
            <person name="Jia Z."/>
            <person name="Duotao L."/>
        </authorList>
    </citation>
    <scope>NUCLEOTIDE SEQUENCE</scope>
    <source>
        <strain evidence="4">WLY-B-L2</strain>
    </source>
</reference>
<gene>
    <name evidence="4" type="ORF">LN736_09960</name>
</gene>
<dbReference type="Gene3D" id="3.40.50.12380">
    <property type="entry name" value="Nitrogenase MoFe cofactor biosynthesis protein NifE, C-terminal"/>
    <property type="match status" value="1"/>
</dbReference>
<protein>
    <submittedName>
        <fullName evidence="4">Nitrogenase</fullName>
    </submittedName>
</protein>
<dbReference type="Gene3D" id="3.40.50.1980">
    <property type="entry name" value="Nitrogenase molybdenum iron protein domain"/>
    <property type="match status" value="1"/>
</dbReference>
<dbReference type="InterPro" id="IPR000318">
    <property type="entry name" value="Nase_comp1_CS"/>
</dbReference>
<dbReference type="Pfam" id="PF00148">
    <property type="entry name" value="Oxidored_nitro"/>
    <property type="match status" value="1"/>
</dbReference>
<dbReference type="InterPro" id="IPR049939">
    <property type="entry name" value="NifE-like"/>
</dbReference>
<dbReference type="Proteomes" id="UP001165422">
    <property type="component" value="Unassembled WGS sequence"/>
</dbReference>
<proteinExistence type="inferred from homology"/>
<evidence type="ECO:0000256" key="2">
    <source>
        <dbReference type="RuleBase" id="RU004021"/>
    </source>
</evidence>
<evidence type="ECO:0000313" key="4">
    <source>
        <dbReference type="EMBL" id="MCC9295179.1"/>
    </source>
</evidence>
<comment type="caution">
    <text evidence="4">The sequence shown here is derived from an EMBL/GenBank/DDBJ whole genome shotgun (WGS) entry which is preliminary data.</text>
</comment>
<dbReference type="PROSITE" id="PS00699">
    <property type="entry name" value="NITROGENASE_1_1"/>
    <property type="match status" value="1"/>
</dbReference>
<dbReference type="SUPFAM" id="SSF53807">
    <property type="entry name" value="Helical backbone' metal receptor"/>
    <property type="match status" value="1"/>
</dbReference>
<dbReference type="RefSeq" id="WP_179977590.1">
    <property type="nucleotide sequence ID" value="NZ_JAJJPB010000011.1"/>
</dbReference>
<dbReference type="PANTHER" id="PTHR42956:SF1">
    <property type="entry name" value="NITROGENASE IRON-MOLYBDENUM COFACTOR BIOSYNTHESIS PROTEIN NIFE"/>
    <property type="match status" value="1"/>
</dbReference>
<evidence type="ECO:0000259" key="3">
    <source>
        <dbReference type="Pfam" id="PF00148"/>
    </source>
</evidence>